<dbReference type="InterPro" id="IPR017438">
    <property type="entry name" value="ATP-NAD_kinase_N"/>
</dbReference>
<dbReference type="GO" id="GO:0016301">
    <property type="term" value="F:kinase activity"/>
    <property type="evidence" value="ECO:0007669"/>
    <property type="project" value="UniProtKB-KW"/>
</dbReference>
<evidence type="ECO:0000259" key="1">
    <source>
        <dbReference type="Pfam" id="PF00781"/>
    </source>
</evidence>
<keyword evidence="2" id="KW-0808">Transferase</keyword>
<keyword evidence="3" id="KW-1185">Reference proteome</keyword>
<keyword evidence="2" id="KW-0418">Kinase</keyword>
<dbReference type="OrthoDB" id="7199213at2"/>
<dbReference type="InterPro" id="IPR001206">
    <property type="entry name" value="Diacylglycerol_kinase_cat_dom"/>
</dbReference>
<dbReference type="Gene3D" id="2.60.200.40">
    <property type="match status" value="1"/>
</dbReference>
<dbReference type="RefSeq" id="WP_111514157.1">
    <property type="nucleotide sequence ID" value="NZ_QFYR01000001.1"/>
</dbReference>
<dbReference type="AlphaFoldDB" id="A0A328AVH0"/>
<gene>
    <name evidence="2" type="ORF">DJ018_07220</name>
</gene>
<sequence>MTSIRKVEVIANVASGSVSKDAPEQAEKIFADFGLNAHVCAPEKGELGACLRAAVDSAPDLLVVIAGDGTARAAAEMCGPDGPVIAPLPGGTMNMLPHAIYGPRAWQDALTIALTQGEQRILGGGEVEGHRFMVAAIFGSPALWAPAREAVRYNQKKLAFLRARKAMKRAFSGRLRYNLDDGPREKAEAMVFLCPTTSRALNEDEQVLEAAALDVKGAADAFRLGLQFLVGDWRDAPVVDSERCKVARLWAAQGIPALLDGESVRLKQLAEVVYRPDVVRVLGIPKDV</sequence>
<proteinExistence type="predicted"/>
<accession>A0A328AVH0</accession>
<reference evidence="3" key="1">
    <citation type="submission" date="2018-05" db="EMBL/GenBank/DDBJ databases">
        <authorList>
            <person name="Li X."/>
        </authorList>
    </citation>
    <scope>NUCLEOTIDE SEQUENCE [LARGE SCALE GENOMIC DNA]</scope>
    <source>
        <strain evidence="3">YIM 73061</strain>
    </source>
</reference>
<feature type="domain" description="DAGKc" evidence="1">
    <location>
        <begin position="7"/>
        <end position="116"/>
    </location>
</feature>
<dbReference type="SUPFAM" id="SSF111331">
    <property type="entry name" value="NAD kinase/diacylglycerol kinase-like"/>
    <property type="match status" value="1"/>
</dbReference>
<organism evidence="2 3">
    <name type="scientific">Phenylobacterium deserti</name>
    <dbReference type="NCBI Taxonomy" id="1914756"/>
    <lineage>
        <taxon>Bacteria</taxon>
        <taxon>Pseudomonadati</taxon>
        <taxon>Pseudomonadota</taxon>
        <taxon>Alphaproteobacteria</taxon>
        <taxon>Caulobacterales</taxon>
        <taxon>Caulobacteraceae</taxon>
        <taxon>Phenylobacterium</taxon>
    </lineage>
</organism>
<name>A0A328AVH0_9CAUL</name>
<protein>
    <submittedName>
        <fullName evidence="2">Diacylglycerol kinase family lipid kinase</fullName>
    </submittedName>
</protein>
<dbReference type="EMBL" id="QFYR01000001">
    <property type="protein sequence ID" value="RAK57706.1"/>
    <property type="molecule type" value="Genomic_DNA"/>
</dbReference>
<comment type="caution">
    <text evidence="2">The sequence shown here is derived from an EMBL/GenBank/DDBJ whole genome shotgun (WGS) entry which is preliminary data.</text>
</comment>
<evidence type="ECO:0000313" key="3">
    <source>
        <dbReference type="Proteomes" id="UP000249725"/>
    </source>
</evidence>
<dbReference type="Gene3D" id="3.40.50.10330">
    <property type="entry name" value="Probable inorganic polyphosphate/atp-NAD kinase, domain 1"/>
    <property type="match status" value="1"/>
</dbReference>
<evidence type="ECO:0000313" key="2">
    <source>
        <dbReference type="EMBL" id="RAK57706.1"/>
    </source>
</evidence>
<dbReference type="Pfam" id="PF00781">
    <property type="entry name" value="DAGK_cat"/>
    <property type="match status" value="1"/>
</dbReference>
<dbReference type="Proteomes" id="UP000249725">
    <property type="component" value="Unassembled WGS sequence"/>
</dbReference>
<dbReference type="InterPro" id="IPR016064">
    <property type="entry name" value="NAD/diacylglycerol_kinase_sf"/>
</dbReference>